<evidence type="ECO:0000313" key="3">
    <source>
        <dbReference type="Proteomes" id="UP000236592"/>
    </source>
</evidence>
<name>A0A2I7SGR9_9FLAO</name>
<dbReference type="InterPro" id="IPR036388">
    <property type="entry name" value="WH-like_DNA-bd_sf"/>
</dbReference>
<accession>A0A2I7SGR9</accession>
<dbReference type="GO" id="GO:0003677">
    <property type="term" value="F:DNA binding"/>
    <property type="evidence" value="ECO:0007669"/>
    <property type="project" value="UniProtKB-KW"/>
</dbReference>
<dbReference type="Proteomes" id="UP000236592">
    <property type="component" value="Chromosome"/>
</dbReference>
<proteinExistence type="predicted"/>
<reference evidence="3" key="1">
    <citation type="submission" date="2018-01" db="EMBL/GenBank/DDBJ databases">
        <title>Complete genome of Tamlana sp. UJ94.</title>
        <authorList>
            <person name="Jung J."/>
            <person name="Chung D."/>
            <person name="Bae S.S."/>
            <person name="Baek K."/>
        </authorList>
    </citation>
    <scope>NUCLEOTIDE SEQUENCE [LARGE SCALE GENOMIC DNA]</scope>
    <source>
        <strain evidence="3">UJ94</strain>
    </source>
</reference>
<evidence type="ECO:0000259" key="1">
    <source>
        <dbReference type="Pfam" id="PF08279"/>
    </source>
</evidence>
<dbReference type="Gene3D" id="1.10.10.10">
    <property type="entry name" value="Winged helix-like DNA-binding domain superfamily/Winged helix DNA-binding domain"/>
    <property type="match status" value="1"/>
</dbReference>
<keyword evidence="3" id="KW-1185">Reference proteome</keyword>
<feature type="domain" description="Helix-turn-helix type 11" evidence="1">
    <location>
        <begin position="9"/>
        <end position="54"/>
    </location>
</feature>
<keyword evidence="2" id="KW-0238">DNA-binding</keyword>
<protein>
    <submittedName>
        <fullName evidence="2">DNA-binding protein</fullName>
    </submittedName>
</protein>
<dbReference type="EMBL" id="CP025938">
    <property type="protein sequence ID" value="AUS05098.1"/>
    <property type="molecule type" value="Genomic_DNA"/>
</dbReference>
<evidence type="ECO:0000313" key="2">
    <source>
        <dbReference type="EMBL" id="AUS05098.1"/>
    </source>
</evidence>
<dbReference type="InterPro" id="IPR013196">
    <property type="entry name" value="HTH_11"/>
</dbReference>
<dbReference type="Pfam" id="PF08279">
    <property type="entry name" value="HTH_11"/>
    <property type="match status" value="1"/>
</dbReference>
<gene>
    <name evidence="2" type="ORF">C1A40_06280</name>
</gene>
<organism evidence="2 3">
    <name type="scientific">Pseudotamlana carrageenivorans</name>
    <dbReference type="NCBI Taxonomy" id="2069432"/>
    <lineage>
        <taxon>Bacteria</taxon>
        <taxon>Pseudomonadati</taxon>
        <taxon>Bacteroidota</taxon>
        <taxon>Flavobacteriia</taxon>
        <taxon>Flavobacteriales</taxon>
        <taxon>Flavobacteriaceae</taxon>
        <taxon>Pseudotamlana</taxon>
    </lineage>
</organism>
<dbReference type="AlphaFoldDB" id="A0A2I7SGR9"/>
<dbReference type="OrthoDB" id="1163801at2"/>
<dbReference type="RefSeq" id="WP_102995153.1">
    <property type="nucleotide sequence ID" value="NZ_CP025938.1"/>
</dbReference>
<dbReference type="KEGG" id="taj:C1A40_06280"/>
<sequence>MKNLKNLERLQQLHQRISQENTGTPKELAHNMRISERTVYKLIEQLKDLTAPICYNRKRKTYFYCDDFELQVSISVTALSNNEAIEVFGGSYFLKKNTSLQGLCSERVYFSHTKTKALDAVS</sequence>